<protein>
    <submittedName>
        <fullName evidence="2">Polyhydroxyalkanoate synthesis regulator phasin</fullName>
    </submittedName>
</protein>
<keyword evidence="4" id="KW-1185">Reference proteome</keyword>
<sequence length="117" mass="12626">MAGVDFDSMSDLARKVFLAGVGAVATGAEKSQEVVADLIEKGELTVEQGKAVNEELKRKVSQATEDTTDSLLRAKFKTMTPEERAEWVAKAQKIAEDLEAEPVEVEVDDAEAEGAKE</sequence>
<proteinExistence type="predicted"/>
<evidence type="ECO:0000313" key="4">
    <source>
        <dbReference type="Proteomes" id="UP000199135"/>
    </source>
</evidence>
<dbReference type="InterPro" id="IPR008769">
    <property type="entry name" value="PhaF_PhaI"/>
</dbReference>
<dbReference type="Proteomes" id="UP000199128">
    <property type="component" value="Unassembled WGS sequence"/>
</dbReference>
<reference evidence="2" key="2">
    <citation type="submission" date="2016-10" db="EMBL/GenBank/DDBJ databases">
        <authorList>
            <person name="de Groot N.N."/>
        </authorList>
    </citation>
    <scope>NUCLEOTIDE SEQUENCE [LARGE SCALE GENOMIC DNA]</scope>
    <source>
        <strain evidence="2">KHGC19</strain>
    </source>
</reference>
<dbReference type="AlphaFoldDB" id="A0A1H9ND71"/>
<evidence type="ECO:0000313" key="3">
    <source>
        <dbReference type="Proteomes" id="UP000199128"/>
    </source>
</evidence>
<dbReference type="Proteomes" id="UP000199135">
    <property type="component" value="Unassembled WGS sequence"/>
</dbReference>
<dbReference type="EMBL" id="FNWT01000005">
    <property type="protein sequence ID" value="SEH54929.1"/>
    <property type="molecule type" value="Genomic_DNA"/>
</dbReference>
<dbReference type="RefSeq" id="WP_078686614.1">
    <property type="nucleotide sequence ID" value="NZ_FNWT01000005.1"/>
</dbReference>
<dbReference type="Pfam" id="PF05597">
    <property type="entry name" value="Phasin"/>
    <property type="match status" value="1"/>
</dbReference>
<accession>A0A1H9ND71</accession>
<reference evidence="3 4" key="1">
    <citation type="submission" date="2016-10" db="EMBL/GenBank/DDBJ databases">
        <authorList>
            <person name="Varghese N."/>
            <person name="Submissions S."/>
        </authorList>
    </citation>
    <scope>NUCLEOTIDE SEQUENCE [LARGE SCALE GENOMIC DNA]</scope>
    <source>
        <strain evidence="3">KHGC19</strain>
        <strain evidence="1 4">WCP15</strain>
    </source>
</reference>
<name>A0A1H9ND71_9ACTN</name>
<gene>
    <name evidence="2" type="ORF">SAMN05216446_0379</name>
    <name evidence="1" type="ORF">SAMN05216447_10584</name>
</gene>
<evidence type="ECO:0000313" key="2">
    <source>
        <dbReference type="EMBL" id="SER33761.1"/>
    </source>
</evidence>
<organism evidence="2 3">
    <name type="scientific">Parafannyhessea umbonata</name>
    <dbReference type="NCBI Taxonomy" id="604330"/>
    <lineage>
        <taxon>Bacteria</taxon>
        <taxon>Bacillati</taxon>
        <taxon>Actinomycetota</taxon>
        <taxon>Coriobacteriia</taxon>
        <taxon>Coriobacteriales</taxon>
        <taxon>Atopobiaceae</taxon>
        <taxon>Parafannyhessea</taxon>
    </lineage>
</organism>
<dbReference type="EMBL" id="FOGP01000001">
    <property type="protein sequence ID" value="SER33761.1"/>
    <property type="molecule type" value="Genomic_DNA"/>
</dbReference>
<evidence type="ECO:0000313" key="1">
    <source>
        <dbReference type="EMBL" id="SEH54929.1"/>
    </source>
</evidence>